<dbReference type="EMBL" id="BARU01016875">
    <property type="protein sequence ID" value="GAH53637.1"/>
    <property type="molecule type" value="Genomic_DNA"/>
</dbReference>
<reference evidence="2" key="1">
    <citation type="journal article" date="2014" name="Front. Microbiol.">
        <title>High frequency of phylogenetically diverse reductive dehalogenase-homologous genes in deep subseafloor sedimentary metagenomes.</title>
        <authorList>
            <person name="Kawai M."/>
            <person name="Futagami T."/>
            <person name="Toyoda A."/>
            <person name="Takaki Y."/>
            <person name="Nishi S."/>
            <person name="Hori S."/>
            <person name="Arai W."/>
            <person name="Tsubouchi T."/>
            <person name="Morono Y."/>
            <person name="Uchiyama I."/>
            <person name="Ito T."/>
            <person name="Fujiyama A."/>
            <person name="Inagaki F."/>
            <person name="Takami H."/>
        </authorList>
    </citation>
    <scope>NUCLEOTIDE SEQUENCE</scope>
    <source>
        <strain evidence="2">Expedition CK06-06</strain>
    </source>
</reference>
<gene>
    <name evidence="2" type="ORF">S03H2_28023</name>
</gene>
<evidence type="ECO:0000313" key="2">
    <source>
        <dbReference type="EMBL" id="GAH53637.1"/>
    </source>
</evidence>
<dbReference type="InterPro" id="IPR038490">
    <property type="entry name" value="Gingipain_propep_sf"/>
</dbReference>
<dbReference type="AlphaFoldDB" id="X1G8T5"/>
<accession>X1G8T5</accession>
<dbReference type="GO" id="GO:0004197">
    <property type="term" value="F:cysteine-type endopeptidase activity"/>
    <property type="evidence" value="ECO:0007669"/>
    <property type="project" value="InterPro"/>
</dbReference>
<sequence length="274" mass="30824">MVLLLGISFAAEVITFDNNWARNPLFNVISETPTGIQVVFSMHEMVIEEQLIDGVPMKSFGVPTVSIPDEGAPNLTGISRYIAIPQGAQAIITILDSRTEVYHNVEVAPAPNIPRDGDDAPLRYVKDMEIYGRNAYYPSSPVRLSKAMEMRGVDIVLLGVMPFQYNPVTKELIVYKDIRVKVDFIGGNGHFGEDRLRSRFWEPILQSHLLNYNSLPHVDFYAPERIQARDGYEYIIIVPDDALFEAWADTIKVWRKLQGISCEVYTLTEIGGSS</sequence>
<proteinExistence type="predicted"/>
<organism evidence="2">
    <name type="scientific">marine sediment metagenome</name>
    <dbReference type="NCBI Taxonomy" id="412755"/>
    <lineage>
        <taxon>unclassified sequences</taxon>
        <taxon>metagenomes</taxon>
        <taxon>ecological metagenomes</taxon>
    </lineage>
</organism>
<dbReference type="InterPro" id="IPR012600">
    <property type="entry name" value="Propeptide_C25"/>
</dbReference>
<evidence type="ECO:0000259" key="1">
    <source>
        <dbReference type="Pfam" id="PF08126"/>
    </source>
</evidence>
<dbReference type="Gene3D" id="2.60.40.3800">
    <property type="match status" value="1"/>
</dbReference>
<protein>
    <recommendedName>
        <fullName evidence="1">Gingipain propeptide domain-containing protein</fullName>
    </recommendedName>
</protein>
<dbReference type="Pfam" id="PF08126">
    <property type="entry name" value="Propeptide_C25"/>
    <property type="match status" value="1"/>
</dbReference>
<feature type="non-terminal residue" evidence="2">
    <location>
        <position position="274"/>
    </location>
</feature>
<comment type="caution">
    <text evidence="2">The sequence shown here is derived from an EMBL/GenBank/DDBJ whole genome shotgun (WGS) entry which is preliminary data.</text>
</comment>
<name>X1G8T5_9ZZZZ</name>
<feature type="domain" description="Gingipain propeptide" evidence="1">
    <location>
        <begin position="19"/>
        <end position="184"/>
    </location>
</feature>